<reference evidence="2 3" key="1">
    <citation type="journal article" date="2015" name="Genome Announc.">
        <title>Draft Genome Sequences of Marine Isolates of Thalassomonas viridans and Thalassomonas actiniarum.</title>
        <authorList>
            <person name="Olonade I."/>
            <person name="van Zyl L.J."/>
            <person name="Trindade M."/>
        </authorList>
    </citation>
    <scope>NUCLEOTIDE SEQUENCE [LARGE SCALE GENOMIC DNA]</scope>
    <source>
        <strain evidence="2 3">A5K-106</strain>
    </source>
</reference>
<keyword evidence="1" id="KW-0472">Membrane</keyword>
<reference evidence="2 3" key="2">
    <citation type="journal article" date="2022" name="Mar. Drugs">
        <title>Bioassay-Guided Fractionation Leads to the Detection of Cholic Acid Generated by the Rare Thalassomonas sp.</title>
        <authorList>
            <person name="Pheiffer F."/>
            <person name="Schneider Y.K."/>
            <person name="Hansen E.H."/>
            <person name="Andersen J.H."/>
            <person name="Isaksson J."/>
            <person name="Busche T."/>
            <person name="R C."/>
            <person name="Kalinowski J."/>
            <person name="Zyl L.V."/>
            <person name="Trindade M."/>
        </authorList>
    </citation>
    <scope>NUCLEOTIDE SEQUENCE [LARGE SCALE GENOMIC DNA]</scope>
    <source>
        <strain evidence="2 3">A5K-106</strain>
    </source>
</reference>
<protein>
    <submittedName>
        <fullName evidence="2">Uncharacterized protein</fullName>
    </submittedName>
</protein>
<evidence type="ECO:0000313" key="2">
    <source>
        <dbReference type="EMBL" id="WDE00825.1"/>
    </source>
</evidence>
<accession>A0AAF0C5G0</accession>
<keyword evidence="3" id="KW-1185">Reference proteome</keyword>
<gene>
    <name evidence="2" type="ORF">SG35_009430</name>
</gene>
<proteinExistence type="predicted"/>
<sequence length="124" mass="14578">MKNSPFKNAPPADSYNFIQLAIIPISAFQASCMLVFLDKPWVNIGLVIFAIFTFTLNVESKMLRYDKQYASLFLITYLGTMGIALTIGWLQIYPLFIILFFCNFFWVFYSYKRYKFLLFQANKE</sequence>
<feature type="transmembrane region" description="Helical" evidence="1">
    <location>
        <begin position="70"/>
        <end position="87"/>
    </location>
</feature>
<dbReference type="Proteomes" id="UP000032568">
    <property type="component" value="Chromosome"/>
</dbReference>
<evidence type="ECO:0000313" key="3">
    <source>
        <dbReference type="Proteomes" id="UP000032568"/>
    </source>
</evidence>
<organism evidence="2 3">
    <name type="scientific">Thalassomonas actiniarum</name>
    <dbReference type="NCBI Taxonomy" id="485447"/>
    <lineage>
        <taxon>Bacteria</taxon>
        <taxon>Pseudomonadati</taxon>
        <taxon>Pseudomonadota</taxon>
        <taxon>Gammaproteobacteria</taxon>
        <taxon>Alteromonadales</taxon>
        <taxon>Colwelliaceae</taxon>
        <taxon>Thalassomonas</taxon>
    </lineage>
</organism>
<feature type="transmembrane region" description="Helical" evidence="1">
    <location>
        <begin position="42"/>
        <end position="58"/>
    </location>
</feature>
<name>A0AAF0C5G0_9GAMM</name>
<dbReference type="RefSeq" id="WP_152646587.1">
    <property type="nucleotide sequence ID" value="NZ_CP059735.1"/>
</dbReference>
<feature type="transmembrane region" description="Helical" evidence="1">
    <location>
        <begin position="12"/>
        <end position="36"/>
    </location>
</feature>
<keyword evidence="1" id="KW-0812">Transmembrane</keyword>
<dbReference type="AlphaFoldDB" id="A0AAF0C5G0"/>
<feature type="transmembrane region" description="Helical" evidence="1">
    <location>
        <begin position="93"/>
        <end position="111"/>
    </location>
</feature>
<dbReference type="KEGG" id="tact:SG35_009430"/>
<dbReference type="EMBL" id="CP059735">
    <property type="protein sequence ID" value="WDE00825.1"/>
    <property type="molecule type" value="Genomic_DNA"/>
</dbReference>
<keyword evidence="1" id="KW-1133">Transmembrane helix</keyword>
<evidence type="ECO:0000256" key="1">
    <source>
        <dbReference type="SAM" id="Phobius"/>
    </source>
</evidence>